<protein>
    <submittedName>
        <fullName evidence="4">Protein CBR-GRL-18</fullName>
    </submittedName>
</protein>
<evidence type="ECO:0000256" key="2">
    <source>
        <dbReference type="SAM" id="SignalP"/>
    </source>
</evidence>
<dbReference type="eggNOG" id="ENOG502TGM7">
    <property type="taxonomic scope" value="Eukaryota"/>
</dbReference>
<evidence type="ECO:0000313" key="4">
    <source>
        <dbReference type="EMBL" id="CAP29190.2"/>
    </source>
</evidence>
<feature type="region of interest" description="Disordered" evidence="1">
    <location>
        <begin position="345"/>
        <end position="390"/>
    </location>
</feature>
<reference evidence="4 5" key="2">
    <citation type="journal article" date="2011" name="PLoS Genet.">
        <title>Caenorhabditis briggsae recombinant inbred line genotypes reveal inter-strain incompatibility and the evolution of recombination.</title>
        <authorList>
            <person name="Ross J.A."/>
            <person name="Koboldt D.C."/>
            <person name="Staisch J.E."/>
            <person name="Chamberlin H.M."/>
            <person name="Gupta B.P."/>
            <person name="Miller R.D."/>
            <person name="Baird S.E."/>
            <person name="Haag E.S."/>
        </authorList>
    </citation>
    <scope>NUCLEOTIDE SEQUENCE [LARGE SCALE GENOMIC DNA]</scope>
    <source>
        <strain evidence="4 5">AF16</strain>
    </source>
</reference>
<dbReference type="InterPro" id="IPR007284">
    <property type="entry name" value="Ground-like_dom"/>
</dbReference>
<evidence type="ECO:0000256" key="1">
    <source>
        <dbReference type="SAM" id="MobiDB-lite"/>
    </source>
</evidence>
<keyword evidence="2" id="KW-0732">Signal</keyword>
<evidence type="ECO:0000313" key="6">
    <source>
        <dbReference type="WormBase" id="CBG09384"/>
    </source>
</evidence>
<dbReference type="EMBL" id="HE600954">
    <property type="protein sequence ID" value="CAP29190.2"/>
    <property type="molecule type" value="Genomic_DNA"/>
</dbReference>
<dbReference type="OMA" id="PIFCEHR"/>
<sequence length="463" mass="51987">MAKNLFFFLSLVFYLHESGAIFFPQLGFGEFQSVFFSSIHMNLGSMNCQCQSSCNSPPSQLGCLCPPPMPCYQQPAQTFYTPPPPPVIYPSYQNQQQPQPSSSYLANIPPFMQQYAQPSFFSTPPPIQVQQLPPGTSSLNYPSASQMFIAEQSLKPSYSFPGSAGPPASSDSQETLNLQPPAIKQKEETFERPVSEKNYVNTADRPLSDIFYETGASEDDKEIERNHLPILTSTEAVYRNTDTATRTNSESSTYPSSTIAVTTKRYETALKRGEGNSDISQSGYGFEAASTSEPIMLEFLEHPRKYENQSPNNTDITDVPDFTKEVDAFYKSSTSRPIETFEYGAVRDARDSSDKETSTPKFPFDREEEVSPKSKWTSKRKTREKEDSSKCNNSILKDLMELKMTGSPSISKQMIYSAATEMWMGRNVNVICSKHSFSYVVVTSPIFCEHRKKALTCFVFFQP</sequence>
<dbReference type="STRING" id="6238.A8X978"/>
<dbReference type="Pfam" id="PF04155">
    <property type="entry name" value="Ground-like"/>
    <property type="match status" value="1"/>
</dbReference>
<feature type="compositionally biased region" description="Basic and acidic residues" evidence="1">
    <location>
        <begin position="345"/>
        <end position="372"/>
    </location>
</feature>
<keyword evidence="5" id="KW-1185">Reference proteome</keyword>
<dbReference type="HOGENOM" id="CLU_628888_0_0_1"/>
<evidence type="ECO:0000259" key="3">
    <source>
        <dbReference type="Pfam" id="PF04155"/>
    </source>
</evidence>
<gene>
    <name evidence="6" type="primary">grl-18</name>
    <name evidence="4" type="synonym">Cbr-grl-18</name>
    <name evidence="6" type="ORF">CBG09384</name>
    <name evidence="4" type="ORF">CBG_09384</name>
</gene>
<feature type="signal peptide" evidence="2">
    <location>
        <begin position="1"/>
        <end position="20"/>
    </location>
</feature>
<evidence type="ECO:0000313" key="5">
    <source>
        <dbReference type="Proteomes" id="UP000008549"/>
    </source>
</evidence>
<dbReference type="Proteomes" id="UP000008549">
    <property type="component" value="Unassembled WGS sequence"/>
</dbReference>
<dbReference type="InParanoid" id="A8X978"/>
<accession>A8X978</accession>
<feature type="domain" description="Ground-like" evidence="3">
    <location>
        <begin position="389"/>
        <end position="460"/>
    </location>
</feature>
<feature type="chain" id="PRO_5002732829" evidence="2">
    <location>
        <begin position="21"/>
        <end position="463"/>
    </location>
</feature>
<dbReference type="WormBase" id="CBG09384">
    <property type="protein sequence ID" value="CBP16517"/>
    <property type="gene ID" value="WBGene00030980"/>
    <property type="gene designation" value="Cbr-grl-18"/>
</dbReference>
<proteinExistence type="predicted"/>
<name>A8X978_CAEBR</name>
<dbReference type="FunCoup" id="A8X978">
    <property type="interactions" value="3"/>
</dbReference>
<dbReference type="AlphaFoldDB" id="A8X978"/>
<organism evidence="4 5">
    <name type="scientific">Caenorhabditis briggsae</name>
    <dbReference type="NCBI Taxonomy" id="6238"/>
    <lineage>
        <taxon>Eukaryota</taxon>
        <taxon>Metazoa</taxon>
        <taxon>Ecdysozoa</taxon>
        <taxon>Nematoda</taxon>
        <taxon>Chromadorea</taxon>
        <taxon>Rhabditida</taxon>
        <taxon>Rhabditina</taxon>
        <taxon>Rhabditomorpha</taxon>
        <taxon>Rhabditoidea</taxon>
        <taxon>Rhabditidae</taxon>
        <taxon>Peloderinae</taxon>
        <taxon>Caenorhabditis</taxon>
    </lineage>
</organism>
<reference evidence="4 5" key="1">
    <citation type="journal article" date="2003" name="PLoS Biol.">
        <title>The genome sequence of Caenorhabditis briggsae: a platform for comparative genomics.</title>
        <authorList>
            <person name="Stein L.D."/>
            <person name="Bao Z."/>
            <person name="Blasiar D."/>
            <person name="Blumenthal T."/>
            <person name="Brent M.R."/>
            <person name="Chen N."/>
            <person name="Chinwalla A."/>
            <person name="Clarke L."/>
            <person name="Clee C."/>
            <person name="Coghlan A."/>
            <person name="Coulson A."/>
            <person name="D'Eustachio P."/>
            <person name="Fitch D.H."/>
            <person name="Fulton L.A."/>
            <person name="Fulton R.E."/>
            <person name="Griffiths-Jones S."/>
            <person name="Harris T.W."/>
            <person name="Hillier L.W."/>
            <person name="Kamath R."/>
            <person name="Kuwabara P.E."/>
            <person name="Mardis E.R."/>
            <person name="Marra M.A."/>
            <person name="Miner T.L."/>
            <person name="Minx P."/>
            <person name="Mullikin J.C."/>
            <person name="Plumb R.W."/>
            <person name="Rogers J."/>
            <person name="Schein J.E."/>
            <person name="Sohrmann M."/>
            <person name="Spieth J."/>
            <person name="Stajich J.E."/>
            <person name="Wei C."/>
            <person name="Willey D."/>
            <person name="Wilson R.K."/>
            <person name="Durbin R."/>
            <person name="Waterston R.H."/>
        </authorList>
    </citation>
    <scope>NUCLEOTIDE SEQUENCE [LARGE SCALE GENOMIC DNA]</scope>
    <source>
        <strain evidence="4 5">AF16</strain>
    </source>
</reference>